<dbReference type="AlphaFoldDB" id="A0A0F4LU38"/>
<evidence type="ECO:0000256" key="5">
    <source>
        <dbReference type="ARBA" id="ARBA00022967"/>
    </source>
</evidence>
<keyword evidence="5" id="KW-1278">Translocase</keyword>
<name>A0A0F4LU38_9LACO</name>
<dbReference type="InterPro" id="IPR018449">
    <property type="entry name" value="NIL_domain"/>
</dbReference>
<dbReference type="EMBL" id="JXJQ01000008">
    <property type="protein sequence ID" value="KJY61809.1"/>
    <property type="molecule type" value="Genomic_DNA"/>
</dbReference>
<dbReference type="InterPro" id="IPR041701">
    <property type="entry name" value="MetN_ABC"/>
</dbReference>
<organism evidence="9 10">
    <name type="scientific">Bombilactobacillus mellifer</name>
    <dbReference type="NCBI Taxonomy" id="1218492"/>
    <lineage>
        <taxon>Bacteria</taxon>
        <taxon>Bacillati</taxon>
        <taxon>Bacillota</taxon>
        <taxon>Bacilli</taxon>
        <taxon>Lactobacillales</taxon>
        <taxon>Lactobacillaceae</taxon>
        <taxon>Bombilactobacillus</taxon>
    </lineage>
</organism>
<dbReference type="HOGENOM" id="CLU_000604_1_3_9"/>
<accession>A0A0F4LU38</accession>
<evidence type="ECO:0000256" key="6">
    <source>
        <dbReference type="ARBA" id="ARBA00022970"/>
    </source>
</evidence>
<keyword evidence="1" id="KW-0813">Transport</keyword>
<dbReference type="OrthoDB" id="9802264at2"/>
<evidence type="ECO:0000313" key="10">
    <source>
        <dbReference type="Proteomes" id="UP000033558"/>
    </source>
</evidence>
<dbReference type="InterPro" id="IPR045865">
    <property type="entry name" value="ACT-like_dom_sf"/>
</dbReference>
<keyword evidence="4 9" id="KW-0067">ATP-binding</keyword>
<keyword evidence="3" id="KW-0547">Nucleotide-binding</keyword>
<dbReference type="InterPro" id="IPR017871">
    <property type="entry name" value="ABC_transporter-like_CS"/>
</dbReference>
<dbReference type="CDD" id="cd03258">
    <property type="entry name" value="ABC_MetN_methionine_transporter"/>
    <property type="match status" value="1"/>
</dbReference>
<dbReference type="SUPFAM" id="SSF55021">
    <property type="entry name" value="ACT-like"/>
    <property type="match status" value="1"/>
</dbReference>
<evidence type="ECO:0000313" key="9">
    <source>
        <dbReference type="EMBL" id="KJY61809.1"/>
    </source>
</evidence>
<dbReference type="Proteomes" id="UP000033558">
    <property type="component" value="Unassembled WGS sequence"/>
</dbReference>
<proteinExistence type="predicted"/>
<dbReference type="SMART" id="SM00930">
    <property type="entry name" value="NIL"/>
    <property type="match status" value="1"/>
</dbReference>
<dbReference type="STRING" id="1218492.JG30_08610"/>
<feature type="domain" description="ABC transporter" evidence="8">
    <location>
        <begin position="10"/>
        <end position="249"/>
    </location>
</feature>
<dbReference type="PANTHER" id="PTHR43166">
    <property type="entry name" value="AMINO ACID IMPORT ATP-BINDING PROTEIN"/>
    <property type="match status" value="1"/>
</dbReference>
<keyword evidence="10" id="KW-1185">Reference proteome</keyword>
<reference evidence="9 10" key="1">
    <citation type="submission" date="2015-01" db="EMBL/GenBank/DDBJ databases">
        <title>Comparative genomics of the lactic acid bacteria isolated from the honey bee gut.</title>
        <authorList>
            <person name="Ellegaard K.M."/>
            <person name="Tamarit D."/>
            <person name="Javelind E."/>
            <person name="Olofsson T."/>
            <person name="Andersson S.G."/>
            <person name="Vasquez A."/>
        </authorList>
    </citation>
    <scope>NUCLEOTIDE SEQUENCE [LARGE SCALE GENOMIC DNA]</scope>
    <source>
        <strain evidence="9 10">Bin4</strain>
    </source>
</reference>
<dbReference type="PANTHER" id="PTHR43166:SF30">
    <property type="entry name" value="METHIONINE IMPORT ATP-BINDING PROTEIN METN"/>
    <property type="match status" value="1"/>
</dbReference>
<protein>
    <submittedName>
        <fullName evidence="9">ABC transporter, ATP-binding protein</fullName>
    </submittedName>
</protein>
<evidence type="ECO:0000259" key="8">
    <source>
        <dbReference type="PROSITE" id="PS50893"/>
    </source>
</evidence>
<evidence type="ECO:0000256" key="4">
    <source>
        <dbReference type="ARBA" id="ARBA00022840"/>
    </source>
</evidence>
<dbReference type="InterPro" id="IPR003593">
    <property type="entry name" value="AAA+_ATPase"/>
</dbReference>
<dbReference type="InterPro" id="IPR003439">
    <property type="entry name" value="ABC_transporter-like_ATP-bd"/>
</dbReference>
<dbReference type="PROSITE" id="PS00211">
    <property type="entry name" value="ABC_TRANSPORTER_1"/>
    <property type="match status" value="1"/>
</dbReference>
<dbReference type="PROSITE" id="PS50893">
    <property type="entry name" value="ABC_TRANSPORTER_2"/>
    <property type="match status" value="1"/>
</dbReference>
<keyword evidence="6" id="KW-0029">Amino-acid transport</keyword>
<evidence type="ECO:0000256" key="7">
    <source>
        <dbReference type="ARBA" id="ARBA00023136"/>
    </source>
</evidence>
<evidence type="ECO:0000256" key="1">
    <source>
        <dbReference type="ARBA" id="ARBA00022448"/>
    </source>
</evidence>
<dbReference type="PATRIC" id="fig|1218492.5.peg.1000"/>
<sequence length="355" mass="39338">MTTNTQTNIIELKNVAVHFQTSDRQVDAVQDVSLTVTAGDVYGIIGYSGAGKSTLVRVINLLQRPNQGEVWVNGQNLMTFKPAALRAARRNIGMIFQHFNLMNSRTVFGNVEFPLLDLKMSAAQRTEKVNKLLDLVGLSSMAQSYPSQLSGGQKQRVAIARALANDPQILISDEATSALDPQTTTDILNLLADVNRKLHITIVIITHEMDAIKQICQHVAVMDQGRLIEQGSLLDIFGHPQQPLTKKFVDSSTQLTPALQEIKKSGLIQPHKQNLIELKFLGNSAQEPIVVALYKKFQVEANILFSNIEQLQGTTVGIMLLLLNGTNENINAAWQYLQQSQVEVKQIKYSEIEVD</sequence>
<dbReference type="Gene3D" id="3.40.50.300">
    <property type="entry name" value="P-loop containing nucleotide triphosphate hydrolases"/>
    <property type="match status" value="1"/>
</dbReference>
<dbReference type="GO" id="GO:0005524">
    <property type="term" value="F:ATP binding"/>
    <property type="evidence" value="ECO:0007669"/>
    <property type="project" value="UniProtKB-KW"/>
</dbReference>
<dbReference type="Pfam" id="PF00005">
    <property type="entry name" value="ABC_tran"/>
    <property type="match status" value="1"/>
</dbReference>
<dbReference type="InterPro" id="IPR027417">
    <property type="entry name" value="P-loop_NTPase"/>
</dbReference>
<dbReference type="SUPFAM" id="SSF52540">
    <property type="entry name" value="P-loop containing nucleoside triphosphate hydrolases"/>
    <property type="match status" value="1"/>
</dbReference>
<dbReference type="Pfam" id="PF09383">
    <property type="entry name" value="NIL"/>
    <property type="match status" value="1"/>
</dbReference>
<comment type="caution">
    <text evidence="9">The sequence shown here is derived from an EMBL/GenBank/DDBJ whole genome shotgun (WGS) entry which is preliminary data.</text>
</comment>
<dbReference type="GO" id="GO:0006865">
    <property type="term" value="P:amino acid transport"/>
    <property type="evidence" value="ECO:0007669"/>
    <property type="project" value="UniProtKB-KW"/>
</dbReference>
<dbReference type="SMART" id="SM00382">
    <property type="entry name" value="AAA"/>
    <property type="match status" value="1"/>
</dbReference>
<dbReference type="Gene3D" id="3.30.70.260">
    <property type="match status" value="1"/>
</dbReference>
<keyword evidence="7" id="KW-0472">Membrane</keyword>
<keyword evidence="2" id="KW-1003">Cell membrane</keyword>
<dbReference type="RefSeq" id="WP_046316490.1">
    <property type="nucleotide sequence ID" value="NZ_JAMBJK010000001.1"/>
</dbReference>
<evidence type="ECO:0000256" key="3">
    <source>
        <dbReference type="ARBA" id="ARBA00022741"/>
    </source>
</evidence>
<dbReference type="InterPro" id="IPR050086">
    <property type="entry name" value="MetN_ABC_transporter-like"/>
</dbReference>
<gene>
    <name evidence="9" type="ORF">JG30_08610</name>
</gene>
<dbReference type="GO" id="GO:0016887">
    <property type="term" value="F:ATP hydrolysis activity"/>
    <property type="evidence" value="ECO:0007669"/>
    <property type="project" value="InterPro"/>
</dbReference>
<evidence type="ECO:0000256" key="2">
    <source>
        <dbReference type="ARBA" id="ARBA00022475"/>
    </source>
</evidence>